<gene>
    <name evidence="1" type="ORF">MiSe_00540</name>
</gene>
<dbReference type="Proteomes" id="UP001050975">
    <property type="component" value="Unassembled WGS sequence"/>
</dbReference>
<sequence length="80" mass="9362">MNVQLVNSLVEVVLNLSPEDQKLFQEMLSNRQIEVTTHKNVTSTEKAEQFRQWVAQFPKSNANLSDEALRRENIYDERGR</sequence>
<evidence type="ECO:0000313" key="1">
    <source>
        <dbReference type="EMBL" id="GET35312.1"/>
    </source>
</evidence>
<accession>A0AAV3WYB9</accession>
<protein>
    <submittedName>
        <fullName evidence="1">Uncharacterized protein</fullName>
    </submittedName>
</protein>
<dbReference type="AlphaFoldDB" id="A0AAV3WYB9"/>
<dbReference type="EMBL" id="BLAY01000001">
    <property type="protein sequence ID" value="GET35312.1"/>
    <property type="molecule type" value="Genomic_DNA"/>
</dbReference>
<comment type="caution">
    <text evidence="1">The sequence shown here is derived from an EMBL/GenBank/DDBJ whole genome shotgun (WGS) entry which is preliminary data.</text>
</comment>
<reference evidence="1" key="1">
    <citation type="submission" date="2019-10" db="EMBL/GenBank/DDBJ databases">
        <title>Draft genome sequece of Microseira wollei NIES-4236.</title>
        <authorList>
            <person name="Yamaguchi H."/>
            <person name="Suzuki S."/>
            <person name="Kawachi M."/>
        </authorList>
    </citation>
    <scope>NUCLEOTIDE SEQUENCE</scope>
    <source>
        <strain evidence="1">NIES-4236</strain>
    </source>
</reference>
<organism evidence="1 2">
    <name type="scientific">Microseira wollei NIES-4236</name>
    <dbReference type="NCBI Taxonomy" id="2530354"/>
    <lineage>
        <taxon>Bacteria</taxon>
        <taxon>Bacillati</taxon>
        <taxon>Cyanobacteriota</taxon>
        <taxon>Cyanophyceae</taxon>
        <taxon>Oscillatoriophycideae</taxon>
        <taxon>Aerosakkonematales</taxon>
        <taxon>Aerosakkonemataceae</taxon>
        <taxon>Microseira</taxon>
    </lineage>
</organism>
<name>A0AAV3WYB9_9CYAN</name>
<evidence type="ECO:0000313" key="2">
    <source>
        <dbReference type="Proteomes" id="UP001050975"/>
    </source>
</evidence>
<keyword evidence="2" id="KW-1185">Reference proteome</keyword>
<proteinExistence type="predicted"/>
<dbReference type="RefSeq" id="WP_226572590.1">
    <property type="nucleotide sequence ID" value="NZ_BLAY01000001.1"/>
</dbReference>